<evidence type="ECO:0000313" key="3">
    <source>
        <dbReference type="EMBL" id="MFI9105390.1"/>
    </source>
</evidence>
<dbReference type="InterPro" id="IPR051534">
    <property type="entry name" value="CBASS_pafABC_assoc_protein"/>
</dbReference>
<dbReference type="Pfam" id="PF08279">
    <property type="entry name" value="HTH_11"/>
    <property type="match status" value="1"/>
</dbReference>
<dbReference type="PANTHER" id="PTHR34580">
    <property type="match status" value="1"/>
</dbReference>
<dbReference type="Gene3D" id="1.10.10.10">
    <property type="entry name" value="Winged helix-like DNA-binding domain superfamily/Winged helix DNA-binding domain"/>
    <property type="match status" value="1"/>
</dbReference>
<dbReference type="RefSeq" id="WP_399656076.1">
    <property type="nucleotide sequence ID" value="NZ_JBITYG010000012.1"/>
</dbReference>
<proteinExistence type="predicted"/>
<dbReference type="InterPro" id="IPR026881">
    <property type="entry name" value="WYL_dom"/>
</dbReference>
<reference evidence="3 4" key="1">
    <citation type="submission" date="2024-10" db="EMBL/GenBank/DDBJ databases">
        <title>The Natural Products Discovery Center: Release of the First 8490 Sequenced Strains for Exploring Actinobacteria Biosynthetic Diversity.</title>
        <authorList>
            <person name="Kalkreuter E."/>
            <person name="Kautsar S.A."/>
            <person name="Yang D."/>
            <person name="Bader C.D."/>
            <person name="Teijaro C.N."/>
            <person name="Fluegel L."/>
            <person name="Davis C.M."/>
            <person name="Simpson J.R."/>
            <person name="Lauterbach L."/>
            <person name="Steele A.D."/>
            <person name="Gui C."/>
            <person name="Meng S."/>
            <person name="Li G."/>
            <person name="Viehrig K."/>
            <person name="Ye F."/>
            <person name="Su P."/>
            <person name="Kiefer A.F."/>
            <person name="Nichols A."/>
            <person name="Cepeda A.J."/>
            <person name="Yan W."/>
            <person name="Fan B."/>
            <person name="Jiang Y."/>
            <person name="Adhikari A."/>
            <person name="Zheng C.-J."/>
            <person name="Schuster L."/>
            <person name="Cowan T.M."/>
            <person name="Smanski M.J."/>
            <person name="Chevrette M.G."/>
            <person name="De Carvalho L.P.S."/>
            <person name="Shen B."/>
        </authorList>
    </citation>
    <scope>NUCLEOTIDE SEQUENCE [LARGE SCALE GENOMIC DNA]</scope>
    <source>
        <strain evidence="3 4">NPDC053399</strain>
    </source>
</reference>
<keyword evidence="4" id="KW-1185">Reference proteome</keyword>
<dbReference type="PANTHER" id="PTHR34580:SF1">
    <property type="entry name" value="PROTEIN PAFC"/>
    <property type="match status" value="1"/>
</dbReference>
<dbReference type="InterPro" id="IPR013196">
    <property type="entry name" value="HTH_11"/>
</dbReference>
<evidence type="ECO:0000259" key="1">
    <source>
        <dbReference type="Pfam" id="PF08279"/>
    </source>
</evidence>
<dbReference type="InterPro" id="IPR036388">
    <property type="entry name" value="WH-like_DNA-bd_sf"/>
</dbReference>
<dbReference type="PROSITE" id="PS52050">
    <property type="entry name" value="WYL"/>
    <property type="match status" value="1"/>
</dbReference>
<gene>
    <name evidence="3" type="ORF">ACIGXA_33250</name>
</gene>
<name>A0ABW8CJ44_9ACTN</name>
<organism evidence="3 4">
    <name type="scientific">Streptomyces fildesensis</name>
    <dbReference type="NCBI Taxonomy" id="375757"/>
    <lineage>
        <taxon>Bacteria</taxon>
        <taxon>Bacillati</taxon>
        <taxon>Actinomycetota</taxon>
        <taxon>Actinomycetes</taxon>
        <taxon>Kitasatosporales</taxon>
        <taxon>Streptomycetaceae</taxon>
        <taxon>Streptomyces</taxon>
    </lineage>
</organism>
<dbReference type="Pfam" id="PF13280">
    <property type="entry name" value="WYL"/>
    <property type="match status" value="1"/>
</dbReference>
<sequence length="246" mass="27166">MNRTDRLYALVEELRAVAPRPRSARWLAERFEVSSRTIERDLSALQQSGVPIYAEPGRTGGYVLDKEQTLPPLTITPAEATALAVGLHALDGTPFAGAARSALQKVLAVMPARERAATGEFADRVHVLARDERRATVPRVLQDALASRRVLRLSYEDREGVASERLVEPLGFLGGEQWYLIAWCRLREAVRGFRMDRIQAVRALDETAPPRRIDRTELDALGWELIGLEGFADLVDALPGKSGGTS</sequence>
<evidence type="ECO:0000313" key="4">
    <source>
        <dbReference type="Proteomes" id="UP001614394"/>
    </source>
</evidence>
<dbReference type="Proteomes" id="UP001614394">
    <property type="component" value="Unassembled WGS sequence"/>
</dbReference>
<dbReference type="InterPro" id="IPR036390">
    <property type="entry name" value="WH_DNA-bd_sf"/>
</dbReference>
<protein>
    <submittedName>
        <fullName evidence="3">Helix-turn-helix transcriptional regulator</fullName>
    </submittedName>
</protein>
<dbReference type="EMBL" id="JBITYG010000012">
    <property type="protein sequence ID" value="MFI9105390.1"/>
    <property type="molecule type" value="Genomic_DNA"/>
</dbReference>
<accession>A0ABW8CJ44</accession>
<feature type="domain" description="Helix-turn-helix type 11" evidence="1">
    <location>
        <begin position="6"/>
        <end position="62"/>
    </location>
</feature>
<dbReference type="SUPFAM" id="SSF46785">
    <property type="entry name" value="Winged helix' DNA-binding domain"/>
    <property type="match status" value="1"/>
</dbReference>
<evidence type="ECO:0000259" key="2">
    <source>
        <dbReference type="Pfam" id="PF13280"/>
    </source>
</evidence>
<feature type="domain" description="WYL" evidence="2">
    <location>
        <begin position="139"/>
        <end position="202"/>
    </location>
</feature>
<comment type="caution">
    <text evidence="3">The sequence shown here is derived from an EMBL/GenBank/DDBJ whole genome shotgun (WGS) entry which is preliminary data.</text>
</comment>